<sequence length="339" mass="36897">AEDAGVTAPLIECRGATKRFGDLLAVDDVSFRLMPGEVLSILGASGCGKTTLLRIIAGFEGLDDGEVRFQRNVGMVFQEYALFPHLTVAENVAFGLHGMSKGEQRSRTQDALDLVRLNGFESRYPHELSGGQQQRVALARTLAPSPIAVLLDEPFSNLDAGMRLEVRQEVEEILRSKGVATIFVTHDREEAFAFADRVGVMSRGRLEQIDAPYALYQAPVSPEVARIVGDCDFLQGVVRGNVAETELGSLPYTCGEGKLADGTVLTLVVRPQDLKPESDDAGICRVEALEYRGGDTMLAVRTPSGTALRCRLPRYSDFSKGEQITLTPVDSTPFIAFMR</sequence>
<keyword evidence="9" id="KW-0472">Membrane</keyword>
<feature type="non-terminal residue" evidence="11">
    <location>
        <position position="339"/>
    </location>
</feature>
<dbReference type="AlphaFoldDB" id="A0AA35WCD7"/>
<dbReference type="GO" id="GO:0016887">
    <property type="term" value="F:ATP hydrolysis activity"/>
    <property type="evidence" value="ECO:0007669"/>
    <property type="project" value="InterPro"/>
</dbReference>
<dbReference type="InterPro" id="IPR003593">
    <property type="entry name" value="AAA+_ATPase"/>
</dbReference>
<keyword evidence="7" id="KW-0764">Sulfate transport</keyword>
<reference evidence="11" key="1">
    <citation type="submission" date="2023-03" db="EMBL/GenBank/DDBJ databases">
        <authorList>
            <person name="Steffen K."/>
            <person name="Cardenas P."/>
        </authorList>
    </citation>
    <scope>NUCLEOTIDE SEQUENCE</scope>
</reference>
<dbReference type="InterPro" id="IPR050093">
    <property type="entry name" value="ABC_SmlMolc_Importer"/>
</dbReference>
<gene>
    <name evidence="11" type="ORF">GBAR_LOCUS6372</name>
</gene>
<dbReference type="GO" id="GO:0043190">
    <property type="term" value="C:ATP-binding cassette (ABC) transporter complex"/>
    <property type="evidence" value="ECO:0007669"/>
    <property type="project" value="InterPro"/>
</dbReference>
<keyword evidence="4" id="KW-0547">Nucleotide-binding</keyword>
<accession>A0AA35WCD7</accession>
<dbReference type="SMART" id="SM00382">
    <property type="entry name" value="AAA"/>
    <property type="match status" value="1"/>
</dbReference>
<evidence type="ECO:0000256" key="5">
    <source>
        <dbReference type="ARBA" id="ARBA00022840"/>
    </source>
</evidence>
<dbReference type="PROSITE" id="PS50893">
    <property type="entry name" value="ABC_TRANSPORTER_2"/>
    <property type="match status" value="1"/>
</dbReference>
<dbReference type="InterPro" id="IPR008995">
    <property type="entry name" value="Mo/tungstate-bd_C_term_dom"/>
</dbReference>
<keyword evidence="5 11" id="KW-0067">ATP-binding</keyword>
<keyword evidence="2" id="KW-1003">Cell membrane</keyword>
<dbReference type="GO" id="GO:0005524">
    <property type="term" value="F:ATP binding"/>
    <property type="evidence" value="ECO:0007669"/>
    <property type="project" value="UniProtKB-KW"/>
</dbReference>
<dbReference type="GO" id="GO:0015408">
    <property type="term" value="F:ABC-type ferric iron transporter activity"/>
    <property type="evidence" value="ECO:0007669"/>
    <property type="project" value="InterPro"/>
</dbReference>
<dbReference type="PANTHER" id="PTHR42781:SF4">
    <property type="entry name" value="SPERMIDINE_PUTRESCINE IMPORT ATP-BINDING PROTEIN POTA"/>
    <property type="match status" value="1"/>
</dbReference>
<dbReference type="Pfam" id="PF00005">
    <property type="entry name" value="ABC_tran"/>
    <property type="match status" value="1"/>
</dbReference>
<comment type="caution">
    <text evidence="11">The sequence shown here is derived from an EMBL/GenBank/DDBJ whole genome shotgun (WGS) entry which is preliminary data.</text>
</comment>
<dbReference type="Pfam" id="PF08402">
    <property type="entry name" value="TOBE_2"/>
    <property type="match status" value="1"/>
</dbReference>
<protein>
    <submittedName>
        <fullName evidence="11">Spermidine/putrescine import ATP-binding protein PotA</fullName>
    </submittedName>
</protein>
<dbReference type="InterPro" id="IPR015853">
    <property type="entry name" value="ABC_transpr_FbpC"/>
</dbReference>
<evidence type="ECO:0000256" key="2">
    <source>
        <dbReference type="ARBA" id="ARBA00022475"/>
    </source>
</evidence>
<evidence type="ECO:0000256" key="6">
    <source>
        <dbReference type="ARBA" id="ARBA00023004"/>
    </source>
</evidence>
<dbReference type="InterPro" id="IPR017871">
    <property type="entry name" value="ABC_transporter-like_CS"/>
</dbReference>
<keyword evidence="6" id="KW-0408">Iron</keyword>
<evidence type="ECO:0000256" key="7">
    <source>
        <dbReference type="ARBA" id="ARBA00023032"/>
    </source>
</evidence>
<dbReference type="CDD" id="cd03259">
    <property type="entry name" value="ABC_Carb_Solutes_like"/>
    <property type="match status" value="1"/>
</dbReference>
<dbReference type="InterPro" id="IPR003439">
    <property type="entry name" value="ABC_transporter-like_ATP-bd"/>
</dbReference>
<evidence type="ECO:0000313" key="11">
    <source>
        <dbReference type="EMBL" id="CAI8009520.1"/>
    </source>
</evidence>
<proteinExistence type="predicted"/>
<dbReference type="EMBL" id="CASHTH010000972">
    <property type="protein sequence ID" value="CAI8009520.1"/>
    <property type="molecule type" value="Genomic_DNA"/>
</dbReference>
<organism evidence="11 12">
    <name type="scientific">Geodia barretti</name>
    <name type="common">Barrett's horny sponge</name>
    <dbReference type="NCBI Taxonomy" id="519541"/>
    <lineage>
        <taxon>Eukaryota</taxon>
        <taxon>Metazoa</taxon>
        <taxon>Porifera</taxon>
        <taxon>Demospongiae</taxon>
        <taxon>Heteroscleromorpha</taxon>
        <taxon>Tetractinellida</taxon>
        <taxon>Astrophorina</taxon>
        <taxon>Geodiidae</taxon>
        <taxon>Geodia</taxon>
    </lineage>
</organism>
<evidence type="ECO:0000256" key="9">
    <source>
        <dbReference type="ARBA" id="ARBA00023136"/>
    </source>
</evidence>
<evidence type="ECO:0000256" key="1">
    <source>
        <dbReference type="ARBA" id="ARBA00022448"/>
    </source>
</evidence>
<dbReference type="SUPFAM" id="SSF50331">
    <property type="entry name" value="MOP-like"/>
    <property type="match status" value="1"/>
</dbReference>
<dbReference type="FunFam" id="3.40.50.300:FF:000425">
    <property type="entry name" value="Probable ABC transporter, ATP-binding subunit"/>
    <property type="match status" value="1"/>
</dbReference>
<dbReference type="InterPro" id="IPR013611">
    <property type="entry name" value="Transp-assoc_OB_typ2"/>
</dbReference>
<evidence type="ECO:0000313" key="12">
    <source>
        <dbReference type="Proteomes" id="UP001174909"/>
    </source>
</evidence>
<dbReference type="PROSITE" id="PS00211">
    <property type="entry name" value="ABC_TRANSPORTER_1"/>
    <property type="match status" value="1"/>
</dbReference>
<dbReference type="InterPro" id="IPR027417">
    <property type="entry name" value="P-loop_NTPase"/>
</dbReference>
<evidence type="ECO:0000256" key="8">
    <source>
        <dbReference type="ARBA" id="ARBA00023065"/>
    </source>
</evidence>
<dbReference type="SUPFAM" id="SSF52540">
    <property type="entry name" value="P-loop containing nucleoside triphosphate hydrolases"/>
    <property type="match status" value="1"/>
</dbReference>
<keyword evidence="12" id="KW-1185">Reference proteome</keyword>
<dbReference type="Gene3D" id="3.40.50.300">
    <property type="entry name" value="P-loop containing nucleotide triphosphate hydrolases"/>
    <property type="match status" value="1"/>
</dbReference>
<name>A0AA35WCD7_GEOBA</name>
<keyword evidence="8" id="KW-0406">Ion transport</keyword>
<evidence type="ECO:0000259" key="10">
    <source>
        <dbReference type="PROSITE" id="PS50893"/>
    </source>
</evidence>
<keyword evidence="3" id="KW-0410">Iron transport</keyword>
<dbReference type="Proteomes" id="UP001174909">
    <property type="component" value="Unassembled WGS sequence"/>
</dbReference>
<feature type="domain" description="ABC transporter" evidence="10">
    <location>
        <begin position="11"/>
        <end position="228"/>
    </location>
</feature>
<keyword evidence="1" id="KW-0813">Transport</keyword>
<evidence type="ECO:0000256" key="4">
    <source>
        <dbReference type="ARBA" id="ARBA00022741"/>
    </source>
</evidence>
<dbReference type="PANTHER" id="PTHR42781">
    <property type="entry name" value="SPERMIDINE/PUTRESCINE IMPORT ATP-BINDING PROTEIN POTA"/>
    <property type="match status" value="1"/>
</dbReference>
<evidence type="ECO:0000256" key="3">
    <source>
        <dbReference type="ARBA" id="ARBA00022496"/>
    </source>
</evidence>